<evidence type="ECO:0000313" key="2">
    <source>
        <dbReference type="Proteomes" id="UP000192042"/>
    </source>
</evidence>
<name>A0A1W1I627_9BACT</name>
<keyword evidence="2" id="KW-1185">Reference proteome</keyword>
<reference evidence="1 2" key="1">
    <citation type="submission" date="2017-03" db="EMBL/GenBank/DDBJ databases">
        <authorList>
            <person name="Afonso C.L."/>
            <person name="Miller P.J."/>
            <person name="Scott M.A."/>
            <person name="Spackman E."/>
            <person name="Goraichik I."/>
            <person name="Dimitrov K.M."/>
            <person name="Suarez D.L."/>
            <person name="Swayne D.E."/>
        </authorList>
    </citation>
    <scope>NUCLEOTIDE SEQUENCE [LARGE SCALE GENOMIC DNA]</scope>
    <source>
        <strain evidence="1">Genome sequencing of Nitrospira japonica strain NJ11</strain>
    </source>
</reference>
<dbReference type="EMBL" id="LT828648">
    <property type="protein sequence ID" value="SLM48478.1"/>
    <property type="molecule type" value="Genomic_DNA"/>
</dbReference>
<organism evidence="1 2">
    <name type="scientific">Nitrospira japonica</name>
    <dbReference type="NCBI Taxonomy" id="1325564"/>
    <lineage>
        <taxon>Bacteria</taxon>
        <taxon>Pseudomonadati</taxon>
        <taxon>Nitrospirota</taxon>
        <taxon>Nitrospiria</taxon>
        <taxon>Nitrospirales</taxon>
        <taxon>Nitrospiraceae</taxon>
        <taxon>Nitrospira</taxon>
    </lineage>
</organism>
<proteinExistence type="predicted"/>
<gene>
    <name evidence="1" type="ORF">NSJP_2306</name>
</gene>
<dbReference type="STRING" id="1325564.NSJP_2306"/>
<protein>
    <submittedName>
        <fullName evidence="1">Uncharacterized protein</fullName>
    </submittedName>
</protein>
<evidence type="ECO:0000313" key="1">
    <source>
        <dbReference type="EMBL" id="SLM48478.1"/>
    </source>
</evidence>
<dbReference type="AlphaFoldDB" id="A0A1W1I627"/>
<dbReference type="KEGG" id="nja:NSJP_2306"/>
<sequence>MLDHSMPSQNGRVSGEVSSVVVAMATAPLIVEGGVAFQVPDVVGENLVPPIRIERTTRGLGNRCSIQLSYGGMVEYHIVARSQGQALFRRSGITAKLSRHFPP</sequence>
<dbReference type="Proteomes" id="UP000192042">
    <property type="component" value="Chromosome I"/>
</dbReference>
<accession>A0A1W1I627</accession>